<evidence type="ECO:0000256" key="4">
    <source>
        <dbReference type="ARBA" id="ARBA00022490"/>
    </source>
</evidence>
<dbReference type="InterPro" id="IPR022896">
    <property type="entry name" value="TrioseP_Isoase_bac/euk"/>
</dbReference>
<dbReference type="HAMAP" id="MF_00147_B">
    <property type="entry name" value="TIM_B"/>
    <property type="match status" value="1"/>
</dbReference>
<feature type="active site" description="Proton acceptor" evidence="7">
    <location>
        <position position="182"/>
    </location>
</feature>
<dbReference type="InterPro" id="IPR013785">
    <property type="entry name" value="Aldolase_TIM"/>
</dbReference>
<evidence type="ECO:0000256" key="1">
    <source>
        <dbReference type="ARBA" id="ARBA00004939"/>
    </source>
</evidence>
<keyword evidence="6 7" id="KW-0413">Isomerase</keyword>
<evidence type="ECO:0000256" key="3">
    <source>
        <dbReference type="ARBA" id="ARBA00022432"/>
    </source>
</evidence>
<comment type="function">
    <text evidence="7">Involved in the gluconeogenesis. Catalyzes stereospecifically the conversion of dihydroxyacetone phosphate (DHAP) to D-glyceraldehyde-3-phosphate (G3P).</text>
</comment>
<comment type="pathway">
    <text evidence="7 8">Carbohydrate biosynthesis; gluconeogenesis.</text>
</comment>
<evidence type="ECO:0000256" key="7">
    <source>
        <dbReference type="HAMAP-Rule" id="MF_00147"/>
    </source>
</evidence>
<protein>
    <recommendedName>
        <fullName evidence="7 8">Triosephosphate isomerase</fullName>
        <shortName evidence="7">TIM</shortName>
        <shortName evidence="7">TPI</shortName>
        <ecNumber evidence="7 8">5.3.1.1</ecNumber>
    </recommendedName>
    <alternativeName>
        <fullName evidence="7">Triose-phosphate isomerase</fullName>
    </alternativeName>
</protein>
<dbReference type="PANTHER" id="PTHR21139:SF42">
    <property type="entry name" value="TRIOSEPHOSPHATE ISOMERASE"/>
    <property type="match status" value="1"/>
</dbReference>
<feature type="binding site" evidence="7">
    <location>
        <position position="188"/>
    </location>
    <ligand>
        <name>substrate</name>
    </ligand>
</feature>
<comment type="catalytic activity">
    <reaction evidence="7 8">
        <text>D-glyceraldehyde 3-phosphate = dihydroxyacetone phosphate</text>
        <dbReference type="Rhea" id="RHEA:18585"/>
        <dbReference type="ChEBI" id="CHEBI:57642"/>
        <dbReference type="ChEBI" id="CHEBI:59776"/>
        <dbReference type="EC" id="5.3.1.1"/>
    </reaction>
</comment>
<comment type="pathway">
    <text evidence="7 8">Carbohydrate degradation; glycolysis; D-glyceraldehyde 3-phosphate from glycerone phosphate: step 1/1.</text>
</comment>
<dbReference type="NCBIfam" id="TIGR00419">
    <property type="entry name" value="tim"/>
    <property type="match status" value="1"/>
</dbReference>
<dbReference type="PROSITE" id="PS00171">
    <property type="entry name" value="TIM_1"/>
    <property type="match status" value="1"/>
</dbReference>
<name>A0ABN4AXA3_9BURK</name>
<keyword evidence="3 7" id="KW-0312">Gluconeogenesis</keyword>
<evidence type="ECO:0000256" key="2">
    <source>
        <dbReference type="ARBA" id="ARBA00007422"/>
    </source>
</evidence>
<evidence type="ECO:0000313" key="9">
    <source>
        <dbReference type="EMBL" id="AFN35525.1"/>
    </source>
</evidence>
<dbReference type="InterPro" id="IPR035990">
    <property type="entry name" value="TIM_sf"/>
</dbReference>
<dbReference type="Pfam" id="PF00121">
    <property type="entry name" value="TIM"/>
    <property type="match status" value="1"/>
</dbReference>
<dbReference type="EC" id="5.3.1.1" evidence="7 8"/>
<feature type="binding site" evidence="7">
    <location>
        <position position="227"/>
    </location>
    <ligand>
        <name>substrate</name>
    </ligand>
</feature>
<dbReference type="Gene3D" id="3.20.20.70">
    <property type="entry name" value="Aldolase class I"/>
    <property type="match status" value="1"/>
</dbReference>
<evidence type="ECO:0000256" key="5">
    <source>
        <dbReference type="ARBA" id="ARBA00023152"/>
    </source>
</evidence>
<keyword evidence="4 7" id="KW-0963">Cytoplasm</keyword>
<proteinExistence type="inferred from homology"/>
<dbReference type="EMBL" id="CP003264">
    <property type="protein sequence ID" value="AFN35525.1"/>
    <property type="molecule type" value="Genomic_DNA"/>
</dbReference>
<feature type="binding site" evidence="7">
    <location>
        <begin position="248"/>
        <end position="249"/>
    </location>
    <ligand>
        <name>substrate</name>
    </ligand>
</feature>
<dbReference type="SUPFAM" id="SSF51351">
    <property type="entry name" value="Triosephosphate isomerase (TIM)"/>
    <property type="match status" value="1"/>
</dbReference>
<keyword evidence="10" id="KW-1185">Reference proteome</keyword>
<comment type="subcellular location">
    <subcellularLocation>
        <location evidence="7 8">Cytoplasm</location>
    </subcellularLocation>
</comment>
<sequence>MGLILDALTIPLIVGNWKMNGSIQANHTLLSALLDGIALWSLPIKQEVVVCPPFPYLHQVRDILAMDGADSFDPISLGAQDLSFNQNGAHTGDVSAEMLRDFGCDWVIVGHSERKATHSESTAVVGLKAKMAVDYGITPIVCLGESLELREAGQALHAIDVQLQPILEFGPDLIKSCVFAYEPVWAIGSGIIANSEQIFEMHSHIRKQIQSVVGQEGNPIRIIYGGSVKPEQAKELFSLDCVDGALVGGASLNPDEFLSIIEASS</sequence>
<dbReference type="InterPro" id="IPR020861">
    <property type="entry name" value="Triosephosphate_isomerase_AS"/>
</dbReference>
<feature type="active site" description="Electrophile" evidence="7">
    <location>
        <position position="111"/>
    </location>
</feature>
<dbReference type="PANTHER" id="PTHR21139">
    <property type="entry name" value="TRIOSEPHOSPHATE ISOMERASE"/>
    <property type="match status" value="1"/>
</dbReference>
<comment type="subunit">
    <text evidence="7 8">Homodimer.</text>
</comment>
<evidence type="ECO:0000256" key="6">
    <source>
        <dbReference type="ARBA" id="ARBA00023235"/>
    </source>
</evidence>
<dbReference type="InterPro" id="IPR000652">
    <property type="entry name" value="Triosephosphate_isomerase"/>
</dbReference>
<dbReference type="CDD" id="cd00311">
    <property type="entry name" value="TIM"/>
    <property type="match status" value="1"/>
</dbReference>
<dbReference type="GO" id="GO:0004807">
    <property type="term" value="F:triose-phosphate isomerase activity"/>
    <property type="evidence" value="ECO:0007669"/>
    <property type="project" value="UniProtKB-EC"/>
</dbReference>
<comment type="similarity">
    <text evidence="2 7 8">Belongs to the triosephosphate isomerase family.</text>
</comment>
<accession>A0ABN4AXA3</accession>
<feature type="binding site" evidence="7">
    <location>
        <begin position="16"/>
        <end position="18"/>
    </location>
    <ligand>
        <name>substrate</name>
    </ligand>
</feature>
<evidence type="ECO:0000256" key="8">
    <source>
        <dbReference type="RuleBase" id="RU363013"/>
    </source>
</evidence>
<organism evidence="9 10">
    <name type="scientific">Taylorella equigenitalis ATCC 35865</name>
    <dbReference type="NCBI Taxonomy" id="743973"/>
    <lineage>
        <taxon>Bacteria</taxon>
        <taxon>Pseudomonadati</taxon>
        <taxon>Pseudomonadota</taxon>
        <taxon>Betaproteobacteria</taxon>
        <taxon>Burkholderiales</taxon>
        <taxon>Alcaligenaceae</taxon>
        <taxon>Taylorella</taxon>
    </lineage>
</organism>
<dbReference type="PROSITE" id="PS51440">
    <property type="entry name" value="TIM_2"/>
    <property type="match status" value="1"/>
</dbReference>
<keyword evidence="5 7" id="KW-0324">Glycolysis</keyword>
<dbReference type="Proteomes" id="UP000003121">
    <property type="component" value="Chromosome"/>
</dbReference>
<gene>
    <name evidence="9" type="primary">tpi</name>
    <name evidence="7" type="synonym">tpiA</name>
    <name evidence="9" type="ORF">KUI_0438</name>
</gene>
<evidence type="ECO:0000313" key="10">
    <source>
        <dbReference type="Proteomes" id="UP000003121"/>
    </source>
</evidence>
<reference evidence="9 10" key="1">
    <citation type="journal article" date="2012" name="Vet. Microbiol.">
        <title>Comparative genomic analyses of the Taylorellae.</title>
        <authorList>
            <person name="Hauser H."/>
            <person name="Richter D.C."/>
            <person name="van Tonder A."/>
            <person name="Clark L."/>
            <person name="Preston A."/>
        </authorList>
    </citation>
    <scope>NUCLEOTIDE SEQUENCE [LARGE SCALE GENOMIC DNA]</scope>
    <source>
        <strain evidence="9 10">ATCC 35865</strain>
    </source>
</reference>
<comment type="pathway">
    <text evidence="1">Carbohydrate metabolism; erythritol degradation.</text>
</comment>